<proteinExistence type="predicted"/>
<comment type="caution">
    <text evidence="2">The sequence shown here is derived from an EMBL/GenBank/DDBJ whole genome shotgun (WGS) entry which is preliminary data.</text>
</comment>
<name>A0A537L832_9BACT</name>
<organism evidence="2 3">
    <name type="scientific">Candidatus Segetimicrobium genomatis</name>
    <dbReference type="NCBI Taxonomy" id="2569760"/>
    <lineage>
        <taxon>Bacteria</taxon>
        <taxon>Bacillati</taxon>
        <taxon>Candidatus Sysuimicrobiota</taxon>
        <taxon>Candidatus Sysuimicrobiia</taxon>
        <taxon>Candidatus Sysuimicrobiales</taxon>
        <taxon>Candidatus Segetimicrobiaceae</taxon>
        <taxon>Candidatus Segetimicrobium</taxon>
    </lineage>
</organism>
<dbReference type="Proteomes" id="UP000319353">
    <property type="component" value="Unassembled WGS sequence"/>
</dbReference>
<evidence type="ECO:0000259" key="1">
    <source>
        <dbReference type="Pfam" id="PF01494"/>
    </source>
</evidence>
<dbReference type="InterPro" id="IPR036188">
    <property type="entry name" value="FAD/NAD-bd_sf"/>
</dbReference>
<dbReference type="AlphaFoldDB" id="A0A537L832"/>
<dbReference type="SUPFAM" id="SSF51905">
    <property type="entry name" value="FAD/NAD(P)-binding domain"/>
    <property type="match status" value="1"/>
</dbReference>
<dbReference type="Pfam" id="PF01494">
    <property type="entry name" value="FAD_binding_3"/>
    <property type="match status" value="1"/>
</dbReference>
<dbReference type="PANTHER" id="PTHR42685">
    <property type="entry name" value="GERANYLGERANYL DIPHOSPHATE REDUCTASE"/>
    <property type="match status" value="1"/>
</dbReference>
<gene>
    <name evidence="2" type="ORF">E6H01_04780</name>
</gene>
<dbReference type="GO" id="GO:0071949">
    <property type="term" value="F:FAD binding"/>
    <property type="evidence" value="ECO:0007669"/>
    <property type="project" value="InterPro"/>
</dbReference>
<dbReference type="EMBL" id="VBAL01000056">
    <property type="protein sequence ID" value="TMJ03857.1"/>
    <property type="molecule type" value="Genomic_DNA"/>
</dbReference>
<sequence length="389" mass="40854">MSLDADVIVVGAGPAGSTAAALLAAAGVRVLVVDRATFPRDKPCGDYCNPGAVSLLRDAGALPAVFDTGASAISGMRVYAQDGSRFEARFPMGHGLLIPRLRLDAALLGHASRAGAAIYEGVAVDSVCSHPDAVEVGTASGCRWRARLLIAADGMHSVIARRLGRLILPAAGRYTVGAYFSGLVQTAPGGELHLGPGLYGGVAHFGNGIANVCMALPRRLWRHAGPRQTFDAALTSLPALAEAMAGARRESRFRCSGPVGFADRNAVADRILLIGDAGGQIEPMTGQGIFLALRSAHLASGVAAEALSTDDLSYRKLFTYAQRRRREIAGRLAVSRWLQRLAFHPRMTPLLVRRLRMRAELAGDLLGATGDVLPPGGILSPAYLARLLL</sequence>
<feature type="domain" description="FAD-binding" evidence="1">
    <location>
        <begin position="4"/>
        <end position="165"/>
    </location>
</feature>
<dbReference type="InterPro" id="IPR002938">
    <property type="entry name" value="FAD-bd"/>
</dbReference>
<evidence type="ECO:0000313" key="3">
    <source>
        <dbReference type="Proteomes" id="UP000319353"/>
    </source>
</evidence>
<reference evidence="2 3" key="1">
    <citation type="journal article" date="2019" name="Nat. Microbiol.">
        <title>Mediterranean grassland soil C-N compound turnover is dependent on rainfall and depth, and is mediated by genomically divergent microorganisms.</title>
        <authorList>
            <person name="Diamond S."/>
            <person name="Andeer P.F."/>
            <person name="Li Z."/>
            <person name="Crits-Christoph A."/>
            <person name="Burstein D."/>
            <person name="Anantharaman K."/>
            <person name="Lane K.R."/>
            <person name="Thomas B.C."/>
            <person name="Pan C."/>
            <person name="Northen T.R."/>
            <person name="Banfield J.F."/>
        </authorList>
    </citation>
    <scope>NUCLEOTIDE SEQUENCE [LARGE SCALE GENOMIC DNA]</scope>
    <source>
        <strain evidence="2">NP_4</strain>
    </source>
</reference>
<protein>
    <submittedName>
        <fullName evidence="2">NAD(P)/FAD-dependent oxidoreductase</fullName>
    </submittedName>
</protein>
<dbReference type="Gene3D" id="3.50.50.60">
    <property type="entry name" value="FAD/NAD(P)-binding domain"/>
    <property type="match status" value="1"/>
</dbReference>
<accession>A0A537L832</accession>
<dbReference type="PANTHER" id="PTHR42685:SF22">
    <property type="entry name" value="CONDITIONED MEDIUM FACTOR RECEPTOR 1"/>
    <property type="match status" value="1"/>
</dbReference>
<dbReference type="InterPro" id="IPR050407">
    <property type="entry name" value="Geranylgeranyl_reductase"/>
</dbReference>
<evidence type="ECO:0000313" key="2">
    <source>
        <dbReference type="EMBL" id="TMJ03857.1"/>
    </source>
</evidence>
<dbReference type="PRINTS" id="PR00420">
    <property type="entry name" value="RNGMNOXGNASE"/>
</dbReference>